<dbReference type="NCBIfam" id="TIGR00400">
    <property type="entry name" value="mgtE"/>
    <property type="match status" value="1"/>
</dbReference>
<feature type="domain" description="CBS" evidence="10">
    <location>
        <begin position="227"/>
        <end position="283"/>
    </location>
</feature>
<dbReference type="InterPro" id="IPR046342">
    <property type="entry name" value="CBS_dom_sf"/>
</dbReference>
<evidence type="ECO:0000313" key="11">
    <source>
        <dbReference type="EMBL" id="GGF63931.1"/>
    </source>
</evidence>
<dbReference type="AlphaFoldDB" id="A0A917FB32"/>
<comment type="subunit">
    <text evidence="9">Homodimer.</text>
</comment>
<dbReference type="SMART" id="SM00116">
    <property type="entry name" value="CBS"/>
    <property type="match status" value="1"/>
</dbReference>
<keyword evidence="12" id="KW-1185">Reference proteome</keyword>
<dbReference type="PANTHER" id="PTHR43773">
    <property type="entry name" value="MAGNESIUM TRANSPORTER MGTE"/>
    <property type="match status" value="1"/>
</dbReference>
<dbReference type="InterPro" id="IPR006668">
    <property type="entry name" value="Mg_transptr_MgtE_intracell_dom"/>
</dbReference>
<keyword evidence="9" id="KW-0479">Metal-binding</keyword>
<evidence type="ECO:0000256" key="4">
    <source>
        <dbReference type="ARBA" id="ARBA00022692"/>
    </source>
</evidence>
<dbReference type="SUPFAM" id="SSF161093">
    <property type="entry name" value="MgtE membrane domain-like"/>
    <property type="match status" value="1"/>
</dbReference>
<dbReference type="Proteomes" id="UP000632498">
    <property type="component" value="Unassembled WGS sequence"/>
</dbReference>
<dbReference type="Gene3D" id="1.10.357.20">
    <property type="entry name" value="SLC41 divalent cation transporters, integral membrane domain"/>
    <property type="match status" value="1"/>
</dbReference>
<gene>
    <name evidence="11" type="ORF">GCM10011332_17440</name>
</gene>
<evidence type="ECO:0000256" key="1">
    <source>
        <dbReference type="ARBA" id="ARBA00004141"/>
    </source>
</evidence>
<comment type="similarity">
    <text evidence="2 9">Belongs to the SLC41A transporter family.</text>
</comment>
<dbReference type="RefSeq" id="WP_229734288.1">
    <property type="nucleotide sequence ID" value="NZ_BMHV01000011.1"/>
</dbReference>
<dbReference type="Pfam" id="PF03448">
    <property type="entry name" value="MgtE_N"/>
    <property type="match status" value="1"/>
</dbReference>
<dbReference type="InterPro" id="IPR006667">
    <property type="entry name" value="SLC41_membr_dom"/>
</dbReference>
<evidence type="ECO:0000256" key="9">
    <source>
        <dbReference type="RuleBase" id="RU362011"/>
    </source>
</evidence>
<dbReference type="EMBL" id="BMHV01000011">
    <property type="protein sequence ID" value="GGF63931.1"/>
    <property type="molecule type" value="Genomic_DNA"/>
</dbReference>
<organism evidence="11 12">
    <name type="scientific">Terasakiella brassicae</name>
    <dbReference type="NCBI Taxonomy" id="1634917"/>
    <lineage>
        <taxon>Bacteria</taxon>
        <taxon>Pseudomonadati</taxon>
        <taxon>Pseudomonadota</taxon>
        <taxon>Alphaproteobacteria</taxon>
        <taxon>Rhodospirillales</taxon>
        <taxon>Terasakiellaceae</taxon>
        <taxon>Terasakiella</taxon>
    </lineage>
</organism>
<feature type="transmembrane region" description="Helical" evidence="9">
    <location>
        <begin position="308"/>
        <end position="329"/>
    </location>
</feature>
<feature type="transmembrane region" description="Helical" evidence="9">
    <location>
        <begin position="447"/>
        <end position="471"/>
    </location>
</feature>
<dbReference type="SMART" id="SM00924">
    <property type="entry name" value="MgtE_N"/>
    <property type="match status" value="1"/>
</dbReference>
<evidence type="ECO:0000259" key="10">
    <source>
        <dbReference type="PROSITE" id="PS51371"/>
    </source>
</evidence>
<reference evidence="11" key="1">
    <citation type="journal article" date="2014" name="Int. J. Syst. Evol. Microbiol.">
        <title>Complete genome sequence of Corynebacterium casei LMG S-19264T (=DSM 44701T), isolated from a smear-ripened cheese.</title>
        <authorList>
            <consortium name="US DOE Joint Genome Institute (JGI-PGF)"/>
            <person name="Walter F."/>
            <person name="Albersmeier A."/>
            <person name="Kalinowski J."/>
            <person name="Ruckert C."/>
        </authorList>
    </citation>
    <scope>NUCLEOTIDE SEQUENCE</scope>
    <source>
        <strain evidence="11">CGMCC 1.15254</strain>
    </source>
</reference>
<evidence type="ECO:0000313" key="12">
    <source>
        <dbReference type="Proteomes" id="UP000632498"/>
    </source>
</evidence>
<protein>
    <recommendedName>
        <fullName evidence="9">Magnesium transporter MgtE</fullName>
    </recommendedName>
</protein>
<evidence type="ECO:0000256" key="2">
    <source>
        <dbReference type="ARBA" id="ARBA00009749"/>
    </source>
</evidence>
<keyword evidence="8" id="KW-0129">CBS domain</keyword>
<evidence type="ECO:0000256" key="5">
    <source>
        <dbReference type="ARBA" id="ARBA00022842"/>
    </source>
</evidence>
<comment type="function">
    <text evidence="9">Acts as a magnesium transporter.</text>
</comment>
<comment type="subcellular location">
    <subcellularLocation>
        <location evidence="9">Cell membrane</location>
        <topology evidence="9">Multi-pass membrane protein</topology>
    </subcellularLocation>
    <subcellularLocation>
        <location evidence="1">Membrane</location>
        <topology evidence="1">Multi-pass membrane protein</topology>
    </subcellularLocation>
</comment>
<feature type="transmembrane region" description="Helical" evidence="9">
    <location>
        <begin position="410"/>
        <end position="435"/>
    </location>
</feature>
<dbReference type="GO" id="GO:0046872">
    <property type="term" value="F:metal ion binding"/>
    <property type="evidence" value="ECO:0007669"/>
    <property type="project" value="UniProtKB-KW"/>
</dbReference>
<name>A0A917FB32_9PROT</name>
<keyword evidence="6 9" id="KW-1133">Transmembrane helix</keyword>
<dbReference type="InterPro" id="IPR036739">
    <property type="entry name" value="SLC41_membr_dom_sf"/>
</dbReference>
<feature type="transmembrane region" description="Helical" evidence="9">
    <location>
        <begin position="382"/>
        <end position="404"/>
    </location>
</feature>
<keyword evidence="4 9" id="KW-0812">Transmembrane</keyword>
<dbReference type="InterPro" id="IPR000644">
    <property type="entry name" value="CBS_dom"/>
</dbReference>
<dbReference type="Gene3D" id="1.25.60.10">
    <property type="entry name" value="MgtE N-terminal domain-like"/>
    <property type="match status" value="1"/>
</dbReference>
<evidence type="ECO:0000256" key="7">
    <source>
        <dbReference type="ARBA" id="ARBA00023136"/>
    </source>
</evidence>
<comment type="caution">
    <text evidence="11">The sequence shown here is derived from an EMBL/GenBank/DDBJ whole genome shotgun (WGS) entry which is preliminary data.</text>
</comment>
<evidence type="ECO:0000256" key="3">
    <source>
        <dbReference type="ARBA" id="ARBA00022448"/>
    </source>
</evidence>
<dbReference type="PANTHER" id="PTHR43773:SF1">
    <property type="entry name" value="MAGNESIUM TRANSPORTER MGTE"/>
    <property type="match status" value="1"/>
</dbReference>
<dbReference type="SUPFAM" id="SSF158791">
    <property type="entry name" value="MgtE N-terminal domain-like"/>
    <property type="match status" value="1"/>
</dbReference>
<dbReference type="InterPro" id="IPR038076">
    <property type="entry name" value="MgtE_N_sf"/>
</dbReference>
<proteinExistence type="inferred from homology"/>
<keyword evidence="9" id="KW-1003">Cell membrane</keyword>
<sequence length="472" mass="51448">MTELPEQQMEEDKSVQPQVEIEEGDAFGLGDEHVNDVREHLRDGNEEAVRDLFEELHYADAADVVQQLKPEDRTKVLQIVGDDLEPEVWSELDQDILEEVVYEIGAGTVARALAEMDSDDALAVIEELDEEDQKEVLEAMPHGERAVLMEGLSFPEDSAGRLMQRDLVAVPAFWTVGETLDYLRSDVDLPEDFYEIFVVDPKHKPLGTVPLSQLMRNKRPVRVGNLMEEQLTTIPVGTDQEEVAFIFRDRDLVSAPVVDDNGRLLGVITIDDVVDVIDEEHEEDIMRMGGVTQDEFYSSALDAAKSRVWWLVVNLGTAIVASMVIGLFSATIEQLVALAVLMPIVASMGGNAGTQTLTIAVRAIAMKELTPANAMRVVGKEIAVGAMNGVIFAILIGLATWAWFQDPALASVIAVAMIVNMVVAGLAGALIPVALDRYGADPAISSSVFLTTVTDVVGFFAFLGLAALFLLG</sequence>
<dbReference type="GO" id="GO:0015095">
    <property type="term" value="F:magnesium ion transmembrane transporter activity"/>
    <property type="evidence" value="ECO:0007669"/>
    <property type="project" value="UniProtKB-UniRule"/>
</dbReference>
<accession>A0A917FB32</accession>
<keyword evidence="5 9" id="KW-0460">Magnesium</keyword>
<dbReference type="GO" id="GO:0005886">
    <property type="term" value="C:plasma membrane"/>
    <property type="evidence" value="ECO:0007669"/>
    <property type="project" value="UniProtKB-SubCell"/>
</dbReference>
<dbReference type="PROSITE" id="PS51371">
    <property type="entry name" value="CBS"/>
    <property type="match status" value="1"/>
</dbReference>
<dbReference type="InterPro" id="IPR006669">
    <property type="entry name" value="MgtE_transporter"/>
</dbReference>
<dbReference type="CDD" id="cd04606">
    <property type="entry name" value="CBS_pair_Mg_transporter"/>
    <property type="match status" value="1"/>
</dbReference>
<dbReference type="SUPFAM" id="SSF54631">
    <property type="entry name" value="CBS-domain pair"/>
    <property type="match status" value="1"/>
</dbReference>
<keyword evidence="7 9" id="KW-0472">Membrane</keyword>
<keyword evidence="3 9" id="KW-0813">Transport</keyword>
<evidence type="ECO:0000256" key="6">
    <source>
        <dbReference type="ARBA" id="ARBA00022989"/>
    </source>
</evidence>
<evidence type="ECO:0000256" key="8">
    <source>
        <dbReference type="PROSITE-ProRule" id="PRU00703"/>
    </source>
</evidence>
<dbReference type="Pfam" id="PF01769">
    <property type="entry name" value="MgtE"/>
    <property type="match status" value="1"/>
</dbReference>
<reference evidence="11" key="2">
    <citation type="submission" date="2020-09" db="EMBL/GenBank/DDBJ databases">
        <authorList>
            <person name="Sun Q."/>
            <person name="Zhou Y."/>
        </authorList>
    </citation>
    <scope>NUCLEOTIDE SEQUENCE</scope>
    <source>
        <strain evidence="11">CGMCC 1.15254</strain>
    </source>
</reference>
<dbReference type="Pfam" id="PF00571">
    <property type="entry name" value="CBS"/>
    <property type="match status" value="1"/>
</dbReference>
<feature type="transmembrane region" description="Helical" evidence="9">
    <location>
        <begin position="335"/>
        <end position="361"/>
    </location>
</feature>
<dbReference type="Gene3D" id="3.10.580.10">
    <property type="entry name" value="CBS-domain"/>
    <property type="match status" value="1"/>
</dbReference>